<protein>
    <submittedName>
        <fullName evidence="1">Uncharacterized protein</fullName>
    </submittedName>
</protein>
<name>A0A2T2NLH9_CORCC</name>
<accession>A0A2T2NLH9</accession>
<dbReference type="AlphaFoldDB" id="A0A2T2NLH9"/>
<reference evidence="1 2" key="1">
    <citation type="journal article" date="2018" name="Front. Microbiol.">
        <title>Genome-Wide Analysis of Corynespora cassiicola Leaf Fall Disease Putative Effectors.</title>
        <authorList>
            <person name="Lopez D."/>
            <person name="Ribeiro S."/>
            <person name="Label P."/>
            <person name="Fumanal B."/>
            <person name="Venisse J.S."/>
            <person name="Kohler A."/>
            <person name="de Oliveira R.R."/>
            <person name="Labutti K."/>
            <person name="Lipzen A."/>
            <person name="Lail K."/>
            <person name="Bauer D."/>
            <person name="Ohm R.A."/>
            <person name="Barry K.W."/>
            <person name="Spatafora J."/>
            <person name="Grigoriev I.V."/>
            <person name="Martin F.M."/>
            <person name="Pujade-Renaud V."/>
        </authorList>
    </citation>
    <scope>NUCLEOTIDE SEQUENCE [LARGE SCALE GENOMIC DNA]</scope>
    <source>
        <strain evidence="1 2">Philippines</strain>
    </source>
</reference>
<dbReference type="Proteomes" id="UP000240883">
    <property type="component" value="Unassembled WGS sequence"/>
</dbReference>
<gene>
    <name evidence="1" type="ORF">BS50DRAFT_409972</name>
</gene>
<keyword evidence="2" id="KW-1185">Reference proteome</keyword>
<evidence type="ECO:0000313" key="2">
    <source>
        <dbReference type="Proteomes" id="UP000240883"/>
    </source>
</evidence>
<dbReference type="EMBL" id="KZ678136">
    <property type="protein sequence ID" value="PSN66209.1"/>
    <property type="molecule type" value="Genomic_DNA"/>
</dbReference>
<evidence type="ECO:0000313" key="1">
    <source>
        <dbReference type="EMBL" id="PSN66209.1"/>
    </source>
</evidence>
<sequence length="267" mass="28983">MPRPPVPRQMSGVQDKDGGDGCPIFCRRRTASLGLMETYALGGKRGRYVCAVGASDGGGAGGRGVGCGESGRMDRGGDTGTANAMPCRRRRRRTINQFHPAPRVSNVFRLRMAPSRRLVDSRLWWACSFSLPSPFFFCPCSTTSRCAIVACSMRDVGSLAHPLCKTGNKEKGRDWKAGKRGRGMRCSPLLGLRHQSTSVCPRVGQCTAESESCLLPQWRTAGVGMLHAGCWLLATRIDAAFSRMRTAWSERRGEGGWEGAQAAVGRR</sequence>
<proteinExistence type="predicted"/>
<organism evidence="1 2">
    <name type="scientific">Corynespora cassiicola Philippines</name>
    <dbReference type="NCBI Taxonomy" id="1448308"/>
    <lineage>
        <taxon>Eukaryota</taxon>
        <taxon>Fungi</taxon>
        <taxon>Dikarya</taxon>
        <taxon>Ascomycota</taxon>
        <taxon>Pezizomycotina</taxon>
        <taxon>Dothideomycetes</taxon>
        <taxon>Pleosporomycetidae</taxon>
        <taxon>Pleosporales</taxon>
        <taxon>Corynesporascaceae</taxon>
        <taxon>Corynespora</taxon>
    </lineage>
</organism>